<sequence>MSVIIPDEILQATRMSEEELKQEIAILLFQKEKLTLGQASKLAGMNQFLFQHLLASRQIPLHYDVEDLEADLKTLREMGRL</sequence>
<name>A0ABV4WNK1_9CYAN</name>
<protein>
    <submittedName>
        <fullName evidence="2">UPF0175 family protein</fullName>
    </submittedName>
</protein>
<evidence type="ECO:0000313" key="3">
    <source>
        <dbReference type="Proteomes" id="UP001576780"/>
    </source>
</evidence>
<dbReference type="RefSeq" id="WP_413279042.1">
    <property type="nucleotide sequence ID" value="NZ_JBHFNT010000166.1"/>
</dbReference>
<evidence type="ECO:0000256" key="1">
    <source>
        <dbReference type="ARBA" id="ARBA00005651"/>
    </source>
</evidence>
<comment type="similarity">
    <text evidence="1">Belongs to the UPF0175 family.</text>
</comment>
<dbReference type="Pfam" id="PF03683">
    <property type="entry name" value="UPF0175"/>
    <property type="match status" value="1"/>
</dbReference>
<reference evidence="2 3" key="1">
    <citation type="submission" date="2024-09" db="EMBL/GenBank/DDBJ databases">
        <title>Floridaenema gen nov. (Aerosakkonemataceae, Aerosakkonematales ord. nov., Cyanobacteria) from benthic tropical and subtropical fresh waters, with the description of four new species.</title>
        <authorList>
            <person name="Moretto J.A."/>
            <person name="Berthold D.E."/>
            <person name="Lefler F.W."/>
            <person name="Huang I.-S."/>
            <person name="Laughinghouse H. IV."/>
        </authorList>
    </citation>
    <scope>NUCLEOTIDE SEQUENCE [LARGE SCALE GENOMIC DNA]</scope>
    <source>
        <strain evidence="2 3">BLCC-F167</strain>
    </source>
</reference>
<evidence type="ECO:0000313" key="2">
    <source>
        <dbReference type="EMBL" id="MFB2836668.1"/>
    </source>
</evidence>
<dbReference type="InterPro" id="IPR052264">
    <property type="entry name" value="UPF0175_domain"/>
</dbReference>
<dbReference type="Proteomes" id="UP001576780">
    <property type="component" value="Unassembled WGS sequence"/>
</dbReference>
<dbReference type="PANTHER" id="PTHR37525:SF1">
    <property type="entry name" value="UPF0175 PROTEIN SSL1255"/>
    <property type="match status" value="1"/>
</dbReference>
<organism evidence="2 3">
    <name type="scientific">Floridaenema evergladense BLCC-F167</name>
    <dbReference type="NCBI Taxonomy" id="3153639"/>
    <lineage>
        <taxon>Bacteria</taxon>
        <taxon>Bacillati</taxon>
        <taxon>Cyanobacteriota</taxon>
        <taxon>Cyanophyceae</taxon>
        <taxon>Oscillatoriophycideae</taxon>
        <taxon>Aerosakkonematales</taxon>
        <taxon>Aerosakkonemataceae</taxon>
        <taxon>Floridanema</taxon>
        <taxon>Floridanema evergladense</taxon>
    </lineage>
</organism>
<proteinExistence type="inferred from homology"/>
<gene>
    <name evidence="2" type="ORF">ACE1CA_19225</name>
</gene>
<comment type="caution">
    <text evidence="2">The sequence shown here is derived from an EMBL/GenBank/DDBJ whole genome shotgun (WGS) entry which is preliminary data.</text>
</comment>
<accession>A0ABV4WNK1</accession>
<dbReference type="InterPro" id="IPR005368">
    <property type="entry name" value="UPF0175"/>
</dbReference>
<dbReference type="EMBL" id="JBHFNT010000166">
    <property type="protein sequence ID" value="MFB2836668.1"/>
    <property type="molecule type" value="Genomic_DNA"/>
</dbReference>
<dbReference type="PANTHER" id="PTHR37525">
    <property type="entry name" value="UPF0175 PROTEIN SSL1255"/>
    <property type="match status" value="1"/>
</dbReference>
<keyword evidence="3" id="KW-1185">Reference proteome</keyword>